<organism evidence="2">
    <name type="scientific">uncultured Caudovirales phage</name>
    <dbReference type="NCBI Taxonomy" id="2100421"/>
    <lineage>
        <taxon>Viruses</taxon>
        <taxon>Duplodnaviria</taxon>
        <taxon>Heunggongvirae</taxon>
        <taxon>Uroviricota</taxon>
        <taxon>Caudoviricetes</taxon>
        <taxon>Peduoviridae</taxon>
        <taxon>Maltschvirus</taxon>
        <taxon>Maltschvirus maltsch</taxon>
    </lineage>
</organism>
<feature type="compositionally biased region" description="Polar residues" evidence="1">
    <location>
        <begin position="8"/>
        <end position="20"/>
    </location>
</feature>
<evidence type="ECO:0000313" key="3">
    <source>
        <dbReference type="EMBL" id="CAB4182899.1"/>
    </source>
</evidence>
<evidence type="ECO:0000313" key="4">
    <source>
        <dbReference type="EMBL" id="CAB4197323.1"/>
    </source>
</evidence>
<evidence type="ECO:0000256" key="1">
    <source>
        <dbReference type="SAM" id="MobiDB-lite"/>
    </source>
</evidence>
<dbReference type="EMBL" id="LR797266">
    <property type="protein sequence ID" value="CAB4197323.1"/>
    <property type="molecule type" value="Genomic_DNA"/>
</dbReference>
<gene>
    <name evidence="3" type="ORF">UFOVP1080_27</name>
    <name evidence="4" type="ORF">UFOVP1321_15</name>
    <name evidence="5" type="ORF">UFOVP1432_48</name>
    <name evidence="6" type="ORF">UFOVP1528_36</name>
    <name evidence="2" type="ORF">UFOVP905_39</name>
</gene>
<dbReference type="EMBL" id="LR796848">
    <property type="protein sequence ID" value="CAB4170117.1"/>
    <property type="molecule type" value="Genomic_DNA"/>
</dbReference>
<evidence type="ECO:0000313" key="2">
    <source>
        <dbReference type="EMBL" id="CAB4170117.1"/>
    </source>
</evidence>
<dbReference type="EMBL" id="LR798375">
    <property type="protein sequence ID" value="CAB5227416.1"/>
    <property type="molecule type" value="Genomic_DNA"/>
</dbReference>
<name>A0A6J5PGD0_9CAUD</name>
<dbReference type="EMBL" id="LR797043">
    <property type="protein sequence ID" value="CAB4182899.1"/>
    <property type="molecule type" value="Genomic_DNA"/>
</dbReference>
<sequence length="227" mass="23117">MPIAQGQVGIQSNADGTSPVQGFRQGKQGDMIVSELHGSFYEQTVRGNVYSIGCNLTALSAATILLTASGQPIVGVWNPSTSGVNVVIMSCTLVAAINNVTSVAPGAYILAASVGNNATLTASLNPFNRKTLASTGSAVKAFSLSTASLMTGLTNNLAFFCAPEFPTASALLTTTVSAATPTPSVVGVEQFDGNLIVPPGGVLGLFNTVSSTTHSVAAHMIWEEVPV</sequence>
<feature type="region of interest" description="Disordered" evidence="1">
    <location>
        <begin position="1"/>
        <end position="21"/>
    </location>
</feature>
<evidence type="ECO:0000313" key="6">
    <source>
        <dbReference type="EMBL" id="CAB5227416.1"/>
    </source>
</evidence>
<reference evidence="2" key="1">
    <citation type="submission" date="2020-05" db="EMBL/GenBank/DDBJ databases">
        <authorList>
            <person name="Chiriac C."/>
            <person name="Salcher M."/>
            <person name="Ghai R."/>
            <person name="Kavagutti S V."/>
        </authorList>
    </citation>
    <scope>NUCLEOTIDE SEQUENCE</scope>
</reference>
<accession>A0A6J5PGD0</accession>
<protein>
    <submittedName>
        <fullName evidence="2">Uncharacterized protein</fullName>
    </submittedName>
</protein>
<dbReference type="EMBL" id="LR797390">
    <property type="protein sequence ID" value="CAB4212921.1"/>
    <property type="molecule type" value="Genomic_DNA"/>
</dbReference>
<proteinExistence type="predicted"/>
<evidence type="ECO:0000313" key="5">
    <source>
        <dbReference type="EMBL" id="CAB4212921.1"/>
    </source>
</evidence>